<sequence>MSSPLAVRFVVSPFLQATCCVLHEDQQGGAALIIDPGFDVAPTVQAYLDAGELEPVGLAVTHGHLDHVADAARLAADWDVPVHVGRGDSYRLDCPIDQLPDAFTGAIRPVWEQLGWQRPAQVRELAEEDTIQLGAHRLTTTTLPGHTEGSTIICADTPVRAVPAGGITDGLAELHEHGIAFTGDILFRGSIGRTDLPGGSSDDMLASLRRLRALAEQRRAMTIVPGHGPASAFGRELTDNRFLSL</sequence>
<comment type="cofactor">
    <cofactor evidence="1">
        <name>Zn(2+)</name>
        <dbReference type="ChEBI" id="CHEBI:29105"/>
    </cofactor>
</comment>
<evidence type="ECO:0000256" key="1">
    <source>
        <dbReference type="ARBA" id="ARBA00001947"/>
    </source>
</evidence>
<evidence type="ECO:0000256" key="4">
    <source>
        <dbReference type="ARBA" id="ARBA00022833"/>
    </source>
</evidence>
<dbReference type="Proteomes" id="UP000568050">
    <property type="component" value="Unassembled WGS sequence"/>
</dbReference>
<evidence type="ECO:0000313" key="6">
    <source>
        <dbReference type="EMBL" id="MBB3022566.1"/>
    </source>
</evidence>
<reference evidence="6 7" key="1">
    <citation type="submission" date="2020-08" db="EMBL/GenBank/DDBJ databases">
        <title>Sequencing the genomes of 1000 actinobacteria strains.</title>
        <authorList>
            <person name="Klenk H.-P."/>
        </authorList>
    </citation>
    <scope>NUCLEOTIDE SEQUENCE [LARGE SCALE GENOMIC DNA]</scope>
    <source>
        <strain evidence="6 7">DSM 23040</strain>
    </source>
</reference>
<dbReference type="GO" id="GO:0016787">
    <property type="term" value="F:hydrolase activity"/>
    <property type="evidence" value="ECO:0007669"/>
    <property type="project" value="UniProtKB-KW"/>
</dbReference>
<dbReference type="Gene3D" id="3.60.15.10">
    <property type="entry name" value="Ribonuclease Z/Hydroxyacylglutathione hydrolase-like"/>
    <property type="match status" value="1"/>
</dbReference>
<evidence type="ECO:0000313" key="7">
    <source>
        <dbReference type="Proteomes" id="UP000568050"/>
    </source>
</evidence>
<dbReference type="AlphaFoldDB" id="A0A839R1S2"/>
<keyword evidence="3 6" id="KW-0378">Hydrolase</keyword>
<accession>A0A839R1S2</accession>
<dbReference type="InterPro" id="IPR036866">
    <property type="entry name" value="RibonucZ/Hydroxyglut_hydro"/>
</dbReference>
<evidence type="ECO:0000256" key="2">
    <source>
        <dbReference type="ARBA" id="ARBA00022723"/>
    </source>
</evidence>
<dbReference type="GO" id="GO:0046872">
    <property type="term" value="F:metal ion binding"/>
    <property type="evidence" value="ECO:0007669"/>
    <property type="project" value="UniProtKB-KW"/>
</dbReference>
<keyword evidence="7" id="KW-1185">Reference proteome</keyword>
<proteinExistence type="predicted"/>
<dbReference type="SMART" id="SM00849">
    <property type="entry name" value="Lactamase_B"/>
    <property type="match status" value="1"/>
</dbReference>
<keyword evidence="2" id="KW-0479">Metal-binding</keyword>
<keyword evidence="4" id="KW-0862">Zinc</keyword>
<dbReference type="SUPFAM" id="SSF56281">
    <property type="entry name" value="Metallo-hydrolase/oxidoreductase"/>
    <property type="match status" value="1"/>
</dbReference>
<name>A0A839R1S2_9MICO</name>
<dbReference type="InterPro" id="IPR051453">
    <property type="entry name" value="MBL_Glyoxalase_II"/>
</dbReference>
<organism evidence="6 7">
    <name type="scientific">Helcobacillus massiliensis</name>
    <dbReference type="NCBI Taxonomy" id="521392"/>
    <lineage>
        <taxon>Bacteria</taxon>
        <taxon>Bacillati</taxon>
        <taxon>Actinomycetota</taxon>
        <taxon>Actinomycetes</taxon>
        <taxon>Micrococcales</taxon>
        <taxon>Dermabacteraceae</taxon>
        <taxon>Helcobacillus</taxon>
    </lineage>
</organism>
<protein>
    <submittedName>
        <fullName evidence="6">Glyoxylase-like metal-dependent hydrolase (Beta-lactamase superfamily II)</fullName>
    </submittedName>
</protein>
<dbReference type="RefSeq" id="WP_183374728.1">
    <property type="nucleotide sequence ID" value="NZ_CBCSFZ010000021.1"/>
</dbReference>
<dbReference type="PANTHER" id="PTHR46233:SF3">
    <property type="entry name" value="HYDROXYACYLGLUTATHIONE HYDROLASE GLOC"/>
    <property type="match status" value="1"/>
</dbReference>
<evidence type="ECO:0000259" key="5">
    <source>
        <dbReference type="SMART" id="SM00849"/>
    </source>
</evidence>
<feature type="domain" description="Metallo-beta-lactamase" evidence="5">
    <location>
        <begin position="16"/>
        <end position="227"/>
    </location>
</feature>
<dbReference type="PANTHER" id="PTHR46233">
    <property type="entry name" value="HYDROXYACYLGLUTATHIONE HYDROLASE GLOC"/>
    <property type="match status" value="1"/>
</dbReference>
<dbReference type="CDD" id="cd06262">
    <property type="entry name" value="metallo-hydrolase-like_MBL-fold"/>
    <property type="match status" value="1"/>
</dbReference>
<evidence type="ECO:0000256" key="3">
    <source>
        <dbReference type="ARBA" id="ARBA00022801"/>
    </source>
</evidence>
<dbReference type="EMBL" id="JACHWP010000001">
    <property type="protein sequence ID" value="MBB3022566.1"/>
    <property type="molecule type" value="Genomic_DNA"/>
</dbReference>
<comment type="caution">
    <text evidence="6">The sequence shown here is derived from an EMBL/GenBank/DDBJ whole genome shotgun (WGS) entry which is preliminary data.</text>
</comment>
<dbReference type="Pfam" id="PF00753">
    <property type="entry name" value="Lactamase_B"/>
    <property type="match status" value="1"/>
</dbReference>
<dbReference type="InterPro" id="IPR001279">
    <property type="entry name" value="Metallo-B-lactamas"/>
</dbReference>
<gene>
    <name evidence="6" type="ORF">FHX50_000814</name>
</gene>